<dbReference type="NCBIfam" id="TIGR01635">
    <property type="entry name" value="tail_comp_S"/>
    <property type="match status" value="1"/>
</dbReference>
<keyword evidence="2" id="KW-1185">Reference proteome</keyword>
<dbReference type="GeneID" id="23680574"/>
<gene>
    <name evidence="1" type="primary">ORF35</name>
</gene>
<reference evidence="1 2" key="1">
    <citation type="journal article" date="2015" name="PLoS ONE">
        <title>Investigation of a Large Collection of Pseudomonas aeruginosa Bacteriophages Collected from a Single Environmental Source in Abidjan, Cote d'Ivoire.</title>
        <authorList>
            <person name="Essoh C."/>
            <person name="Latino L."/>
            <person name="Midoux C."/>
            <person name="Blouin Y."/>
            <person name="Loukou G."/>
            <person name="Nguetta S.P."/>
            <person name="Lathro S."/>
            <person name="Cablanmian A."/>
            <person name="Kouassi A.K."/>
            <person name="Vergnaud G."/>
            <person name="Pourcel C."/>
        </authorList>
    </citation>
    <scope>NUCLEOTIDE SEQUENCE [LARGE SCALE GENOMIC DNA]</scope>
    <source>
        <strain evidence="1">Ab30</strain>
    </source>
</reference>
<dbReference type="RefSeq" id="YP_009125674.1">
    <property type="nucleotide sequence ID" value="NC_026601.1"/>
</dbReference>
<sequence>MTTRIDVELDDQEVRQRLALLMRSVTDTLPVMRGIAAELLAETEFAFMDEGPGWPQLSPVTVAAREAKGRGPHPILQVTNALARSVTTWADRNEAGIGSNLVYAAIHQFGGDAGRGHQVEIPARRYLPFDENGQLAAGARQSILEIVLTALSRNR</sequence>
<accession>A0A0A1IUZ3</accession>
<dbReference type="KEGG" id="vg:23680574"/>
<protein>
    <submittedName>
        <fullName evidence="1">Putative capsid and scaffold protein</fullName>
    </submittedName>
</protein>
<name>A0A0A1IUZ3_9CAUD</name>
<evidence type="ECO:0000313" key="2">
    <source>
        <dbReference type="Proteomes" id="UP000030217"/>
    </source>
</evidence>
<dbReference type="Pfam" id="PF05069">
    <property type="entry name" value="Phage_tail_S"/>
    <property type="match status" value="1"/>
</dbReference>
<dbReference type="InterPro" id="IPR006522">
    <property type="entry name" value="Phage_virion_morphogenesis"/>
</dbReference>
<organism evidence="1 2">
    <name type="scientific">Pseudomonas phage vB_PaeS_PAO1_Ab30</name>
    <dbReference type="NCBI Taxonomy" id="1548918"/>
    <lineage>
        <taxon>Viruses</taxon>
        <taxon>Duplodnaviria</taxon>
        <taxon>Heunggongvirae</taxon>
        <taxon>Uroviricota</taxon>
        <taxon>Caudoviricetes</taxon>
        <taxon>Casadabanvirus</taxon>
        <taxon>Casadabanvirus Ab30</taxon>
    </lineage>
</organism>
<dbReference type="Proteomes" id="UP000030217">
    <property type="component" value="Genome"/>
</dbReference>
<evidence type="ECO:0000313" key="1">
    <source>
        <dbReference type="EMBL" id="CEF89963.1"/>
    </source>
</evidence>
<dbReference type="OrthoDB" id="12183at10239"/>
<dbReference type="EMBL" id="LN610590">
    <property type="protein sequence ID" value="CEF89963.1"/>
    <property type="molecule type" value="Genomic_DNA"/>
</dbReference>
<proteinExistence type="predicted"/>